<dbReference type="SUPFAM" id="SSF103473">
    <property type="entry name" value="MFS general substrate transporter"/>
    <property type="match status" value="4"/>
</dbReference>
<accession>A0A8R1YHR7</accession>
<keyword evidence="7" id="KW-1133">Transmembrane helix</keyword>
<dbReference type="Gene3D" id="1.20.1070.10">
    <property type="entry name" value="Rhodopsin 7-helix transmembrane proteins"/>
    <property type="match status" value="1"/>
</dbReference>
<dbReference type="InterPro" id="IPR020846">
    <property type="entry name" value="MFS_dom"/>
</dbReference>
<dbReference type="Pfam" id="PF00201">
    <property type="entry name" value="UDPGT"/>
    <property type="match status" value="1"/>
</dbReference>
<dbReference type="FunFam" id="3.40.50.2000:FF:000595">
    <property type="entry name" value="UDP-glucuronosyltransferase"/>
    <property type="match status" value="1"/>
</dbReference>
<evidence type="ECO:0000256" key="5">
    <source>
        <dbReference type="ARBA" id="ARBA00022692"/>
    </source>
</evidence>
<dbReference type="PROSITE" id="PS50202">
    <property type="entry name" value="MSP"/>
    <property type="match status" value="1"/>
</dbReference>
<dbReference type="PRINTS" id="PR00237">
    <property type="entry name" value="GPCRRHODOPSN"/>
</dbReference>
<dbReference type="InterPro" id="IPR000276">
    <property type="entry name" value="GPCR_Rhodpsn"/>
</dbReference>
<dbReference type="InterPro" id="IPR019826">
    <property type="entry name" value="Carboxylesterase_B_AS"/>
</dbReference>
<dbReference type="GO" id="GO:0008194">
    <property type="term" value="F:UDP-glycosyltransferase activity"/>
    <property type="evidence" value="ECO:0007669"/>
    <property type="project" value="InterPro"/>
</dbReference>
<keyword evidence="5" id="KW-0812">Transmembrane</keyword>
<evidence type="ECO:0000256" key="2">
    <source>
        <dbReference type="ARBA" id="ARBA00005964"/>
    </source>
</evidence>
<keyword evidence="3" id="KW-0719">Serine esterase</keyword>
<dbReference type="PROSITE" id="PS50850">
    <property type="entry name" value="MFS"/>
    <property type="match status" value="3"/>
</dbReference>
<dbReference type="PANTHER" id="PTHR45580:SF6">
    <property type="entry name" value="CARBOXYLESTERASE TYPE B DOMAIN-CONTAINING PROTEIN"/>
    <property type="match status" value="1"/>
</dbReference>
<dbReference type="PANTHER" id="PTHR45580">
    <property type="entry name" value="PROTEIN CBG05369"/>
    <property type="match status" value="1"/>
</dbReference>
<dbReference type="InterPro" id="IPR035595">
    <property type="entry name" value="UDP_glycos_trans_CS"/>
</dbReference>
<dbReference type="Pfam" id="PF07690">
    <property type="entry name" value="MFS_1"/>
    <property type="match status" value="3"/>
</dbReference>
<dbReference type="CDD" id="cd03784">
    <property type="entry name" value="GT1_Gtf-like"/>
    <property type="match status" value="1"/>
</dbReference>
<dbReference type="SUPFAM" id="SSF53756">
    <property type="entry name" value="UDP-Glycosyltransferase/glycogen phosphorylase"/>
    <property type="match status" value="1"/>
</dbReference>
<dbReference type="InterPro" id="IPR002018">
    <property type="entry name" value="CarbesteraseB"/>
</dbReference>
<name>A0A2A6CQY0_PRIPA</name>
<dbReference type="GO" id="GO:0016020">
    <property type="term" value="C:membrane"/>
    <property type="evidence" value="ECO:0007669"/>
    <property type="project" value="UniProtKB-SubCell"/>
</dbReference>
<dbReference type="PROSITE" id="PS00375">
    <property type="entry name" value="UDPGT"/>
    <property type="match status" value="1"/>
</dbReference>
<dbReference type="InterPro" id="IPR000535">
    <property type="entry name" value="MSP_dom"/>
</dbReference>
<evidence type="ECO:0000313" key="10">
    <source>
        <dbReference type="Proteomes" id="UP000005239"/>
    </source>
</evidence>
<dbReference type="FunFam" id="3.40.50.1820:FF:000879">
    <property type="entry name" value="Carboxylic ester hydrolase"/>
    <property type="match status" value="1"/>
</dbReference>
<dbReference type="InterPro" id="IPR036259">
    <property type="entry name" value="MFS_trans_sf"/>
</dbReference>
<dbReference type="InterPro" id="IPR017452">
    <property type="entry name" value="GPCR_Rhodpsn_7TM"/>
</dbReference>
<dbReference type="Pfam" id="PF00135">
    <property type="entry name" value="COesterase"/>
    <property type="match status" value="3"/>
</dbReference>
<dbReference type="PROSITE" id="PS50262">
    <property type="entry name" value="G_PROTEIN_RECEP_F1_2"/>
    <property type="match status" value="1"/>
</dbReference>
<comment type="similarity">
    <text evidence="2">Belongs to the type-B carboxylesterase/lipase family.</text>
</comment>
<sequence>MEARPLKFFAYSPMFGNSHTVLMGALCDALIDKGHEVVLFAPLFTPSNGSHGTTRARIIEYPTCRAAKKRETTNKKLLDDSQLIERLRAEKFDAAFTEVVDSGAMVLMHLLGITRYALAYAGPTYEWGFYVTGAPAMTSYVPESTYDLFDEAVKHRLLDYPGTKAMFAASSLFFLNTDPLFDFPRPTVHKMIEIGGISVECKPRELNQYFSSLLSLRASSIFICFGSVTTSVMMPVEWKATIVEVARRIPDTTFIWKYERPSDFNNVDRPSNLVCVEWAPQADLLHDPRLSLFITHAGMGSVNEALRAGIRMIAIPVKGDQFRNAKLLKRTGAAVIYNKFDLAHTSQFERVVKEVLKSEDMREAATRNSLMLRNRPFSMKELFVRNMEFMARFGPLRMLDHHGRNLNTLQYYNLDLFIYPALFVIAILSVSSSYQVVDMAQSVSPGDIATQPGTKIVFNAPYDDKHTYHIKVTNSSARRIGWAFKTTNMKRLGVDPAAGVLDPKENALIAVSCDAFAYGQEDTNNDRVTIEWTNTPDGAAKQLRREWFQGDGMNRRIASVIFLTITQLTMSFDAVAQSGLLSLFEQYFNIADSTAVTFSTVANALSLVSMLFLFLFGDRLPRKHLMTFSIALWLFCNIISLFSTRSAFWLFLLTRTISSACWSIFVVLSPVLISDMFKDEILGKALMLNSLANYLGGAISSSITAWFKTTGLPWQAGLIPGPILVMVLLLLLVIVMPGKRHHAKLREGEYIFDTKNLLKIKSFLLLTLGASFTSFYFRAHGMWMPSLLQMGWNTTDGVYLGLTQSGVTTMNILVELVGVIIGLPLISMQYATGPSFFRKHGGFARAIPTIILVLILGSIGLSIGEMSSLDKSYVVLANVAPPKQKASAIALTRLVVSLLAGWSGELVGLLSDILRGGSTEEVEEFGALRKSMYILLSLLVVGALLFFALIKVYPEDMSDEVYDSERRPLIRRQRSREPVRQRADTGSGMEPPLLVDLFFERSAVFPVHGQIMTPTIASAIMGSILAVLSIGGIFLNVLVIIAIVHSKMMKLHSPVYIFAFATIINDMLMIFLHLLYFAPSCFFQDFLFPDIFVEEGRKVLDLILMICWYHGTLSHIVIAINRFVTVIFYQYPIFTRNRVVIIAFIQIVASIGLAVMTQFIFPCCRGYQEAVSRLSLTYTVYTYTYLEIPGVPNYTNMFDLPLNSVASITPLFAYSAIAIVLYRSNEKIGTGRIREYIFAIQFAIMALIYTLVWMSVRVLPMILTGTDKLYLYGITTCLTLCNTSTNAVVYLTNNREVREAVANYKEVAQILQQCHTNFVYSCTEQQKNYLWFHSIPYQSYIFPANVEMTILFLISLVLPITSSLSNFPIVHTSYGSVRGYEYQAKNGFVAEIFKKIPYASPPIDARRWKKPAPPEAWNYTIDGTFFGPGCAQYPPRFITGHSEDCLALNIYTSRACRESKASCPVAFFIHGGNAVTGGTMNYPDEALVSNFASQGIVLVTMDYRLGIFGVLALGDENVVPANLAIHDVMESLRFTRKEIHNFGGDKEQITVMGHSTGATMVIVIAFSKGINQSEGGCSGSAQEIIDCLTLMSTDEIIDEMTEKVESEAEVRDIALAGELLPFRNVKELHENQEPTTLLIGSTLDELGYAPRSPKDHACFMIGARNIDQCLEKYERDVALGTFEPVYNVVSQAYFMLNWQIAKAQVKAGGEVYLYQYDYPLNAVHAQDLFYILGSHPRELDANEEWLSHVYPIYFSNFIKGLSLAPDWKPLDADLMNYYSINKSLTDGVEPEMKIVISSGYHQTIADYYNNMIEFDENLTKIIQMSSQNDRISSIQQLNAPIQYKDLILQATDTFSITDIILYSAVLAFIFFAVFKLNRFCLNTRSDEKTQSASENAQISLEMLPILLFFFPLASTALPSFPIIRTSYGAIRGYEYRATNGFVGEIFKKIPYASPPIGPRRWKKPVPPEPRNYTIDGTFFGPACAQHPTYFEGYVTGFSEDCLLLNIYTSRSYRESNASCPVVLFIHGGNALTGGTMSFPDETLVTNFASQGAMTALGREIIVHFMHHHAYRLGAFGAMSLGDENVLPSNLFLHDVLEAVHFTRREIHNFGGDKDQITIMGHSTGATMVMMLSLSPGINKDADETLFARSIAMSASPILKKKEKQVERSNAVASVLGCNGTAQEIVDCLLPFSTDQIVQAAFEAGEDNAEKMLLDITMTGELVPIRSMRELSMNRMRSKLLLGTTQNELGFIDVTKETDYVNVIIGVQNEEECSQKYMEDRKSGKFDPGYNLISQAAFMLTWTIANGQAMNGGEVYLYQFDHPTYSFHGDDTFYVVQSRENLAGENEEWLNRVYPQYFSNFIKGLPLPQDYHKTIADYYTDMIKFDENLTKNNPPKPRNSSSLVLSVHRQLKHTQGRDNQMLMFLFLFFVFPFVSSLSNFPIIRTSYGSVRGYEYRAKNGFIAEIFKKIPFAAPPIGAKRWKKPVPPEAWNYTIDGTFFGPACAQHPSHWAGYVTGFSEDCLTLNIYTSTKCREAGSSCPVVVYIHGGFALFDGTMMFPDETIVTNFASKGIIMVTVAYRLGVFGVLALGNENVLPANIAIHDVLESIRFIRKEIHNFGGDKDQISVMGHSTGSTVIFILAFSPGIENTKESPLFARAIAMSGTVNFNSEEKQIERSHAVTTRLGCSGTAQEIIDCMMLYNTCEIIQAAKDEEGDMKFMSPTQLADITLAGELMQFRSGKELSENKKPIKLMVGTIMNEFDPPRDFYRNASIETKQKLMCSKKNKVCEILGLRNYEECSDKYYNDCISGKFEPGMTVASQSTFMTNWLFANAHAMSGGEAYLYQFDYIAHAQHTDDAYYVMGFHEHPKDVNEEWLSRVYPAYFANFIKGVPLAPDWKPVDPELMNYYSVNKSFTDGVSPEMKLGYHRILSDYYLGLVEFDEKISKLKQTVFNAPVQYKDLSILSDEPFEFRDLIVYLTIIGIILFIAFKLYQCYDERQNRGERTMGLYGSNDGSKKISTTESPNLFGRIVSTVALSLTLTMMIYDTTALDVVVPRLQTYFSITDSTAALLQTLTTVTASVALIVVGAIGDRVQKRFFTLLTICLWILPSGLALFVPESMYWLFLFLRTIASIGNSILSSLAPTALLPSIVIVFPLFLVLLFAMPQDKPSSAKNSRGYVSDVKQLMRIKSYTFLILAQCLGTIFSKTSAFWLPSLVFYAWSAGGEEVYGTISYSGVMTLNSSLALVGTFTGIPLFMFIAESWQYGGALCCGRKYARSIPLIAALLQILGALVTVLNILTLTISYYINLPCHFLMSFFGTPMGSILPQLVLTIAPRNLRATAYAILSLIPGLISSPSAQIAGMISDAYRGDAEDALTRFNALAFAFFILLTFFFAATIMYLMIVKYYPMDVDRRESEEALESPLLSSTDESAEEELMKRRESFLERSFATMGLYGSNDGTEARIISREHSNLLRRILSTLAISTTLAMMSYDRAAIDGVIPLMQKYFTITDSRTALLQTLGTVTSSIALVVVGVIGDRVEKRSFVLLALSLWMLLNGLSIFVPSNMYWLFLALRTVADIGHAVVGALTPVIYSDFYKDRALGRALVVNTLANFIGMISSTSISSIFLTSGLPWQTALLPSLAVILPLFVLLLFAMPKTPVSHKHKSRGYIGDVKHLMSIKSYVFLVAGAAMSSMYGKAVTFWMPTYVFYAWSAAGEKVFGPVPYAGVMTINSMLSLAGSFTGLPLFMFVAESWQYGGALCRGRKFNRAIPLIVALLQMGATVMSALNLITLTKNYIVNMILHFFLTFLGSPMASLMPQLVLTISPRGQRATAYALLNLVTGLVSSPAAQIIGLLSDFYRGEAEDAGTRFNALAFAFYILMSFFLGASVMYFIMMKHYPGDVKMREAEEEMDQPLLSSFDARMEGRTNRSGSLVERALASRRATMETSSLTRRILSTFAISMAHCMTNYDEAALDGISFGVISQCMGVQVISGRVVPLIQKYFSITDSTTALLQTLPTITSSVALVIVVVIGDRVEKRSFILFAILLWIILNSLSLLIPPSMYWLFLSLRTAADMGHTVVAALTPVIYSDFYTESSLGRSLVFNSLVTLVAAPISSSISSIFLTSGLPWQTALLPSISGLIPLLVILFFAMPTTPISHHYKSRGYIGDIKHLLTMPQHSGCPQLCTMRGVQWERIVMTINSMLSLAGSFIGIPLFMYLAESWQYGSLCGGRKFNRAMPFIIALLKTICQFLIPFLSTPISSLVQQIILSVSPRGQRATACALLTLIEGIVNSPSAQIVGFLSDFYRGDSDEARIRFDAMAFAFYIVMSVLIAASALYFATIKYYPEDVKNRAAEEDNPLLSVFDTHTEDRFLEKFDSYLDEEFV</sequence>
<evidence type="ECO:0000256" key="4">
    <source>
        <dbReference type="ARBA" id="ARBA00022679"/>
    </source>
</evidence>
<evidence type="ECO:0000256" key="3">
    <source>
        <dbReference type="ARBA" id="ARBA00022487"/>
    </source>
</evidence>
<evidence type="ECO:0000256" key="6">
    <source>
        <dbReference type="ARBA" id="ARBA00022801"/>
    </source>
</evidence>
<dbReference type="Gene3D" id="3.40.50.2000">
    <property type="entry name" value="Glycogen Phosphorylase B"/>
    <property type="match status" value="1"/>
</dbReference>
<keyword evidence="10" id="KW-1185">Reference proteome</keyword>
<proteinExistence type="inferred from homology"/>
<keyword evidence="4" id="KW-0808">Transferase</keyword>
<organism evidence="9 10">
    <name type="scientific">Pristionchus pacificus</name>
    <name type="common">Parasitic nematode worm</name>
    <dbReference type="NCBI Taxonomy" id="54126"/>
    <lineage>
        <taxon>Eukaryota</taxon>
        <taxon>Metazoa</taxon>
        <taxon>Ecdysozoa</taxon>
        <taxon>Nematoda</taxon>
        <taxon>Chromadorea</taxon>
        <taxon>Rhabditida</taxon>
        <taxon>Rhabditina</taxon>
        <taxon>Diplogasteromorpha</taxon>
        <taxon>Diplogasteroidea</taxon>
        <taxon>Neodiplogasteridae</taxon>
        <taxon>Pristionchus</taxon>
    </lineage>
</organism>
<dbReference type="PROSITE" id="PS00122">
    <property type="entry name" value="CARBOXYLESTERASE_B_1"/>
    <property type="match status" value="3"/>
</dbReference>
<dbReference type="Pfam" id="PF10328">
    <property type="entry name" value="7TM_GPCR_Srx"/>
    <property type="match status" value="1"/>
</dbReference>
<dbReference type="Proteomes" id="UP000005239">
    <property type="component" value="Unassembled WGS sequence"/>
</dbReference>
<dbReference type="SUPFAM" id="SSF53474">
    <property type="entry name" value="alpha/beta-Hydrolases"/>
    <property type="match status" value="3"/>
</dbReference>
<dbReference type="Gene3D" id="1.20.1250.20">
    <property type="entry name" value="MFS general substrate transporter like domains"/>
    <property type="match status" value="6"/>
</dbReference>
<dbReference type="CDD" id="cd00637">
    <property type="entry name" value="7tm_classA_rhodopsin-like"/>
    <property type="match status" value="1"/>
</dbReference>
<evidence type="ECO:0000313" key="9">
    <source>
        <dbReference type="EnsemblMetazoa" id="PPA12457.1"/>
    </source>
</evidence>
<dbReference type="GO" id="GO:0022857">
    <property type="term" value="F:transmembrane transporter activity"/>
    <property type="evidence" value="ECO:0007669"/>
    <property type="project" value="InterPro"/>
</dbReference>
<dbReference type="SUPFAM" id="SSF81321">
    <property type="entry name" value="Family A G protein-coupled receptor-like"/>
    <property type="match status" value="1"/>
</dbReference>
<dbReference type="Gene3D" id="3.40.50.1820">
    <property type="entry name" value="alpha/beta hydrolase"/>
    <property type="match status" value="4"/>
</dbReference>
<dbReference type="Pfam" id="PF00635">
    <property type="entry name" value="Motile_Sperm"/>
    <property type="match status" value="1"/>
</dbReference>
<dbReference type="InterPro" id="IPR011701">
    <property type="entry name" value="MFS"/>
</dbReference>
<evidence type="ECO:0000256" key="1">
    <source>
        <dbReference type="ARBA" id="ARBA00004141"/>
    </source>
</evidence>
<dbReference type="GO" id="GO:0052689">
    <property type="term" value="F:carboxylic ester hydrolase activity"/>
    <property type="evidence" value="ECO:0007669"/>
    <property type="project" value="UniProtKB-KW"/>
</dbReference>
<dbReference type="Gene3D" id="2.60.40.10">
    <property type="entry name" value="Immunoglobulins"/>
    <property type="match status" value="1"/>
</dbReference>
<dbReference type="InterPro" id="IPR029058">
    <property type="entry name" value="AB_hydrolase_fold"/>
</dbReference>
<protein>
    <submittedName>
        <fullName evidence="9">Glucuronosyltransferase</fullName>
    </submittedName>
</protein>
<dbReference type="InterPro" id="IPR013783">
    <property type="entry name" value="Ig-like_fold"/>
</dbReference>
<reference evidence="9" key="2">
    <citation type="submission" date="2022-06" db="UniProtKB">
        <authorList>
            <consortium name="EnsemblMetazoa"/>
        </authorList>
    </citation>
    <scope>IDENTIFICATION</scope>
    <source>
        <strain evidence="9">PS312</strain>
    </source>
</reference>
<keyword evidence="8" id="KW-0472">Membrane</keyword>
<dbReference type="EnsemblMetazoa" id="PPA12457.1">
    <property type="protein sequence ID" value="PPA12457.1"/>
    <property type="gene ID" value="WBGene00102011"/>
</dbReference>
<dbReference type="GO" id="GO:0004930">
    <property type="term" value="F:G protein-coupled receptor activity"/>
    <property type="evidence" value="ECO:0007669"/>
    <property type="project" value="InterPro"/>
</dbReference>
<dbReference type="InterPro" id="IPR019430">
    <property type="entry name" value="7TM_GPCR_serpentine_rcpt_Srx"/>
</dbReference>
<gene>
    <name evidence="9" type="primary">WBGene00102011</name>
</gene>
<accession>A0A2A6CQY0</accession>
<evidence type="ECO:0000256" key="8">
    <source>
        <dbReference type="ARBA" id="ARBA00023136"/>
    </source>
</evidence>
<dbReference type="SUPFAM" id="SSF49354">
    <property type="entry name" value="PapD-like"/>
    <property type="match status" value="1"/>
</dbReference>
<reference evidence="10" key="1">
    <citation type="journal article" date="2008" name="Nat. Genet.">
        <title>The Pristionchus pacificus genome provides a unique perspective on nematode lifestyle and parasitism.</title>
        <authorList>
            <person name="Dieterich C."/>
            <person name="Clifton S.W."/>
            <person name="Schuster L.N."/>
            <person name="Chinwalla A."/>
            <person name="Delehaunty K."/>
            <person name="Dinkelacker I."/>
            <person name="Fulton L."/>
            <person name="Fulton R."/>
            <person name="Godfrey J."/>
            <person name="Minx P."/>
            <person name="Mitreva M."/>
            <person name="Roeseler W."/>
            <person name="Tian H."/>
            <person name="Witte H."/>
            <person name="Yang S.P."/>
            <person name="Wilson R.K."/>
            <person name="Sommer R.J."/>
        </authorList>
    </citation>
    <scope>NUCLEOTIDE SEQUENCE [LARGE SCALE GENOMIC DNA]</scope>
    <source>
        <strain evidence="10">PS312</strain>
    </source>
</reference>
<comment type="subcellular location">
    <subcellularLocation>
        <location evidence="1">Membrane</location>
        <topology evidence="1">Multi-pass membrane protein</topology>
    </subcellularLocation>
</comment>
<dbReference type="InterPro" id="IPR008962">
    <property type="entry name" value="PapD-like_sf"/>
</dbReference>
<dbReference type="InterPro" id="IPR002213">
    <property type="entry name" value="UDP_glucos_trans"/>
</dbReference>
<keyword evidence="6" id="KW-0378">Hydrolase</keyword>
<evidence type="ECO:0000256" key="7">
    <source>
        <dbReference type="ARBA" id="ARBA00022989"/>
    </source>
</evidence>